<organism evidence="2 3">
    <name type="scientific">Ramazzottius varieornatus</name>
    <name type="common">Water bear</name>
    <name type="synonym">Tardigrade</name>
    <dbReference type="NCBI Taxonomy" id="947166"/>
    <lineage>
        <taxon>Eukaryota</taxon>
        <taxon>Metazoa</taxon>
        <taxon>Ecdysozoa</taxon>
        <taxon>Tardigrada</taxon>
        <taxon>Eutardigrada</taxon>
        <taxon>Parachela</taxon>
        <taxon>Hypsibioidea</taxon>
        <taxon>Ramazzottiidae</taxon>
        <taxon>Ramazzottius</taxon>
    </lineage>
</organism>
<keyword evidence="3" id="KW-1185">Reference proteome</keyword>
<reference evidence="2 3" key="1">
    <citation type="journal article" date="2016" name="Nat. Commun.">
        <title>Extremotolerant tardigrade genome and improved radiotolerance of human cultured cells by tardigrade-unique protein.</title>
        <authorList>
            <person name="Hashimoto T."/>
            <person name="Horikawa D.D."/>
            <person name="Saito Y."/>
            <person name="Kuwahara H."/>
            <person name="Kozuka-Hata H."/>
            <person name="Shin-I T."/>
            <person name="Minakuchi Y."/>
            <person name="Ohishi K."/>
            <person name="Motoyama A."/>
            <person name="Aizu T."/>
            <person name="Enomoto A."/>
            <person name="Kondo K."/>
            <person name="Tanaka S."/>
            <person name="Hara Y."/>
            <person name="Koshikawa S."/>
            <person name="Sagara H."/>
            <person name="Miura T."/>
            <person name="Yokobori S."/>
            <person name="Miyagawa K."/>
            <person name="Suzuki Y."/>
            <person name="Kubo T."/>
            <person name="Oyama M."/>
            <person name="Kohara Y."/>
            <person name="Fujiyama A."/>
            <person name="Arakawa K."/>
            <person name="Katayama T."/>
            <person name="Toyoda A."/>
            <person name="Kunieda T."/>
        </authorList>
    </citation>
    <scope>NUCLEOTIDE SEQUENCE [LARGE SCALE GENOMIC DNA]</scope>
    <source>
        <strain evidence="2 3">YOKOZUNA-1</strain>
    </source>
</reference>
<evidence type="ECO:0000313" key="3">
    <source>
        <dbReference type="Proteomes" id="UP000186922"/>
    </source>
</evidence>
<comment type="caution">
    <text evidence="2">The sequence shown here is derived from an EMBL/GenBank/DDBJ whole genome shotgun (WGS) entry which is preliminary data.</text>
</comment>
<accession>A0A1D1VIU0</accession>
<protein>
    <submittedName>
        <fullName evidence="2">Uncharacterized protein</fullName>
    </submittedName>
</protein>
<dbReference type="Proteomes" id="UP000186922">
    <property type="component" value="Unassembled WGS sequence"/>
</dbReference>
<dbReference type="EMBL" id="BDGG01000006">
    <property type="protein sequence ID" value="GAV00828.1"/>
    <property type="molecule type" value="Genomic_DNA"/>
</dbReference>
<gene>
    <name evidence="2" type="primary">RvY_11634-1</name>
    <name evidence="1" type="synonym">RvY_11622-1</name>
    <name evidence="1" type="synonym">RvY_11622.1</name>
    <name evidence="2" type="synonym">RvY_11634.1</name>
    <name evidence="1" type="ORF">RvY_11622</name>
    <name evidence="2" type="ORF">RvY_11634</name>
</gene>
<dbReference type="AlphaFoldDB" id="A0A1D1VIU0"/>
<dbReference type="EMBL" id="BDGG01000006">
    <property type="protein sequence ID" value="GAV00841.1"/>
    <property type="molecule type" value="Genomic_DNA"/>
</dbReference>
<proteinExistence type="predicted"/>
<sequence length="45" mass="4959">MSSVRDSSCGVPLMKRIAVNVDLPSVLHLSSKITKHMEGNQVYDD</sequence>
<evidence type="ECO:0000313" key="2">
    <source>
        <dbReference type="EMBL" id="GAV00841.1"/>
    </source>
</evidence>
<evidence type="ECO:0000313" key="1">
    <source>
        <dbReference type="EMBL" id="GAV00828.1"/>
    </source>
</evidence>
<name>A0A1D1VIU0_RAMVA</name>